<feature type="domain" description="Reverse transcriptase" evidence="2">
    <location>
        <begin position="18"/>
        <end position="92"/>
    </location>
</feature>
<reference evidence="3" key="2">
    <citation type="submission" date="2017-11" db="EMBL/GenBank/DDBJ databases">
        <title>Coralsnake Venomics: Analyses of Venom Gland Transcriptomes and Proteomes of Six Brazilian Taxa.</title>
        <authorList>
            <person name="Aird S.D."/>
            <person name="Jorge da Silva N."/>
            <person name="Qiu L."/>
            <person name="Villar-Briones A."/>
            <person name="Aparecida-Saddi V."/>
            <person name="Campos-Telles M.P."/>
            <person name="Grau M."/>
            <person name="Mikheyev A.S."/>
        </authorList>
    </citation>
    <scope>NUCLEOTIDE SEQUENCE</scope>
    <source>
        <tissue evidence="3">Venom_gland</tissue>
    </source>
</reference>
<name>A0A2D4HF80_MICLE</name>
<dbReference type="PANTHER" id="PTHR31635:SF196">
    <property type="entry name" value="REVERSE TRANSCRIPTASE DOMAIN-CONTAINING PROTEIN-RELATED"/>
    <property type="match status" value="1"/>
</dbReference>
<dbReference type="Pfam" id="PF00078">
    <property type="entry name" value="RVT_1"/>
    <property type="match status" value="1"/>
</dbReference>
<protein>
    <recommendedName>
        <fullName evidence="2">Reverse transcriptase domain-containing protein</fullName>
    </recommendedName>
</protein>
<feature type="compositionally biased region" description="Polar residues" evidence="1">
    <location>
        <begin position="109"/>
        <end position="120"/>
    </location>
</feature>
<proteinExistence type="predicted"/>
<evidence type="ECO:0000313" key="3">
    <source>
        <dbReference type="EMBL" id="LAA70566.1"/>
    </source>
</evidence>
<feature type="region of interest" description="Disordered" evidence="1">
    <location>
        <begin position="100"/>
        <end position="120"/>
    </location>
</feature>
<dbReference type="PANTHER" id="PTHR31635">
    <property type="entry name" value="REVERSE TRANSCRIPTASE DOMAIN-CONTAINING PROTEIN-RELATED"/>
    <property type="match status" value="1"/>
</dbReference>
<evidence type="ECO:0000256" key="1">
    <source>
        <dbReference type="SAM" id="MobiDB-lite"/>
    </source>
</evidence>
<dbReference type="InterPro" id="IPR000477">
    <property type="entry name" value="RT_dom"/>
</dbReference>
<accession>A0A2D4HF80</accession>
<organism evidence="3">
    <name type="scientific">Micrurus lemniscatus lemniscatus</name>
    <dbReference type="NCBI Taxonomy" id="129467"/>
    <lineage>
        <taxon>Eukaryota</taxon>
        <taxon>Metazoa</taxon>
        <taxon>Chordata</taxon>
        <taxon>Craniata</taxon>
        <taxon>Vertebrata</taxon>
        <taxon>Euteleostomi</taxon>
        <taxon>Lepidosauria</taxon>
        <taxon>Squamata</taxon>
        <taxon>Bifurcata</taxon>
        <taxon>Unidentata</taxon>
        <taxon>Episquamata</taxon>
        <taxon>Toxicofera</taxon>
        <taxon>Serpentes</taxon>
        <taxon>Colubroidea</taxon>
        <taxon>Elapidae</taxon>
        <taxon>Elapinae</taxon>
        <taxon>Micrurus</taxon>
    </lineage>
</organism>
<evidence type="ECO:0000259" key="2">
    <source>
        <dbReference type="Pfam" id="PF00078"/>
    </source>
</evidence>
<sequence>MKTNTRIIMDVLEFYETHTTKTMALMFLDAQKAFDQLNWNFLIKQLTGMKFGEIFLGLIRTIYNTQMAKILINGENTDSVRINKGVTQGCPLIFMERAATGSPRRPGSQVLQTGTEDLSI</sequence>
<dbReference type="AlphaFoldDB" id="A0A2D4HF80"/>
<reference evidence="3" key="1">
    <citation type="submission" date="2017-07" db="EMBL/GenBank/DDBJ databases">
        <authorList>
            <person name="Mikheyev A."/>
            <person name="Grau M."/>
        </authorList>
    </citation>
    <scope>NUCLEOTIDE SEQUENCE</scope>
    <source>
        <tissue evidence="3">Venom_gland</tissue>
    </source>
</reference>
<dbReference type="EMBL" id="IACK01026534">
    <property type="protein sequence ID" value="LAA70566.1"/>
    <property type="molecule type" value="Transcribed_RNA"/>
</dbReference>